<name>A0A0A8ZQE8_ARUDO</name>
<protein>
    <submittedName>
        <fullName evidence="1">Uncharacterized protein</fullName>
    </submittedName>
</protein>
<dbReference type="AlphaFoldDB" id="A0A0A8ZQE8"/>
<proteinExistence type="predicted"/>
<sequence length="69" mass="8033">MSLRKYNSSTQPPDHIHSSHLIMRSFAGFKSQMAPSVNQLRAYVWRADKVKPTFWYADGFHHCLLAHEC</sequence>
<evidence type="ECO:0000313" key="1">
    <source>
        <dbReference type="EMBL" id="JAD41021.1"/>
    </source>
</evidence>
<reference evidence="1" key="1">
    <citation type="submission" date="2014-09" db="EMBL/GenBank/DDBJ databases">
        <authorList>
            <person name="Magalhaes I.L.F."/>
            <person name="Oliveira U."/>
            <person name="Santos F.R."/>
            <person name="Vidigal T.H.D.A."/>
            <person name="Brescovit A.D."/>
            <person name="Santos A.J."/>
        </authorList>
    </citation>
    <scope>NUCLEOTIDE SEQUENCE</scope>
    <source>
        <tissue evidence="1">Shoot tissue taken approximately 20 cm above the soil surface</tissue>
    </source>
</reference>
<dbReference type="EMBL" id="GBRH01256874">
    <property type="protein sequence ID" value="JAD41021.1"/>
    <property type="molecule type" value="Transcribed_RNA"/>
</dbReference>
<accession>A0A0A8ZQE8</accession>
<reference evidence="1" key="2">
    <citation type="journal article" date="2015" name="Data Brief">
        <title>Shoot transcriptome of the giant reed, Arundo donax.</title>
        <authorList>
            <person name="Barrero R.A."/>
            <person name="Guerrero F.D."/>
            <person name="Moolhuijzen P."/>
            <person name="Goolsby J.A."/>
            <person name="Tidwell J."/>
            <person name="Bellgard S.E."/>
            <person name="Bellgard M.I."/>
        </authorList>
    </citation>
    <scope>NUCLEOTIDE SEQUENCE</scope>
    <source>
        <tissue evidence="1">Shoot tissue taken approximately 20 cm above the soil surface</tissue>
    </source>
</reference>
<organism evidence="1">
    <name type="scientific">Arundo donax</name>
    <name type="common">Giant reed</name>
    <name type="synonym">Donax arundinaceus</name>
    <dbReference type="NCBI Taxonomy" id="35708"/>
    <lineage>
        <taxon>Eukaryota</taxon>
        <taxon>Viridiplantae</taxon>
        <taxon>Streptophyta</taxon>
        <taxon>Embryophyta</taxon>
        <taxon>Tracheophyta</taxon>
        <taxon>Spermatophyta</taxon>
        <taxon>Magnoliopsida</taxon>
        <taxon>Liliopsida</taxon>
        <taxon>Poales</taxon>
        <taxon>Poaceae</taxon>
        <taxon>PACMAD clade</taxon>
        <taxon>Arundinoideae</taxon>
        <taxon>Arundineae</taxon>
        <taxon>Arundo</taxon>
    </lineage>
</organism>